<dbReference type="InterPro" id="IPR047641">
    <property type="entry name" value="ABC_transpr_MalK/UgpC-like"/>
</dbReference>
<dbReference type="GO" id="GO:0140359">
    <property type="term" value="F:ABC-type transporter activity"/>
    <property type="evidence" value="ECO:0007669"/>
    <property type="project" value="InterPro"/>
</dbReference>
<evidence type="ECO:0000256" key="7">
    <source>
        <dbReference type="ARBA" id="ARBA00053454"/>
    </source>
</evidence>
<dbReference type="PANTHER" id="PTHR43875:SF1">
    <property type="entry name" value="OSMOPROTECTIVE COMPOUNDS UPTAKE ATP-BINDING PROTEIN GGTA"/>
    <property type="match status" value="1"/>
</dbReference>
<evidence type="ECO:0000313" key="12">
    <source>
        <dbReference type="EMBL" id="SEQ22626.1"/>
    </source>
</evidence>
<dbReference type="GO" id="GO:0008643">
    <property type="term" value="P:carbohydrate transport"/>
    <property type="evidence" value="ECO:0007669"/>
    <property type="project" value="InterPro"/>
</dbReference>
<dbReference type="OrthoDB" id="18368at2157"/>
<protein>
    <recommendedName>
        <fullName evidence="10">ABC-type D-xylose/L-arabinose transporter</fullName>
        <ecNumber evidence="10">7.5.2.13</ecNumber>
    </recommendedName>
</protein>
<evidence type="ECO:0000259" key="11">
    <source>
        <dbReference type="PROSITE" id="PS50893"/>
    </source>
</evidence>
<proteinExistence type="inferred from homology"/>
<comment type="function">
    <text evidence="7">Part of the ABC transporter complex XacGHIJK involved in the uptake of xylose and arabinose. Responsible for energy coupling to the transport system.</text>
</comment>
<dbReference type="GO" id="GO:0016887">
    <property type="term" value="F:ATP hydrolysis activity"/>
    <property type="evidence" value="ECO:0007669"/>
    <property type="project" value="InterPro"/>
</dbReference>
<feature type="domain" description="ABC transporter" evidence="11">
    <location>
        <begin position="4"/>
        <end position="234"/>
    </location>
</feature>
<dbReference type="InterPro" id="IPR017871">
    <property type="entry name" value="ABC_transporter-like_CS"/>
</dbReference>
<evidence type="ECO:0000256" key="4">
    <source>
        <dbReference type="ARBA" id="ARBA00022840"/>
    </source>
</evidence>
<sequence length="395" mass="43275">MARVRLENITKRYGEETAVDDISLEVEDGEFVTFVGPSGCGKSTTMETVAGLTQPTDGRVYIGDDDVTDLAPKDRGVAMVFQNIALFPHMDVYENISFGLRLRKYDDEEVRRRVEQAADIVQLEGMLDRMPAEMSGGQQQRVGIARAIVRNPDVFLMDEPLANLDAKLRVHMRTELQRLHRELDATVIYVTHDQAEAMTMSNRIAVLNDGKLQQIAAPLVCYNEPTNLFVAGFIGSPSMNFVEGELVEGGLETENFAVDFDPALIPGAAVGDAVTLGVRPEDVHLARYAESLTSSTDLIDARTDVLEPMGDEVFVYLLLSETTSGSMEEDPARSPNQLLMSVTPDTDIEANQDVNVVLDRSKIHLFDSASGDALVHGITDLPDREPGTAPTEADS</sequence>
<dbReference type="AlphaFoldDB" id="A0A1H9EA69"/>
<dbReference type="SUPFAM" id="SSF50331">
    <property type="entry name" value="MOP-like"/>
    <property type="match status" value="1"/>
</dbReference>
<dbReference type="Gene3D" id="2.40.50.100">
    <property type="match status" value="1"/>
</dbReference>
<dbReference type="STRING" id="1186196.SAMN04489841_1236"/>
<dbReference type="InterPro" id="IPR012340">
    <property type="entry name" value="NA-bd_OB-fold"/>
</dbReference>
<accession>A0A1H9EA69</accession>
<name>A0A1H9EA69_9EURY</name>
<dbReference type="PROSITE" id="PS00211">
    <property type="entry name" value="ABC_TRANSPORTER_1"/>
    <property type="match status" value="1"/>
</dbReference>
<evidence type="ECO:0000256" key="8">
    <source>
        <dbReference type="ARBA" id="ARBA00061029"/>
    </source>
</evidence>
<evidence type="ECO:0000313" key="13">
    <source>
        <dbReference type="Proteomes" id="UP000199114"/>
    </source>
</evidence>
<comment type="catalytic activity">
    <reaction evidence="5">
        <text>D-xylose(out) + ATP + H2O = D-xylose(in) + ADP + phosphate + H(+)</text>
        <dbReference type="Rhea" id="RHEA:29899"/>
        <dbReference type="ChEBI" id="CHEBI:15377"/>
        <dbReference type="ChEBI" id="CHEBI:15378"/>
        <dbReference type="ChEBI" id="CHEBI:30616"/>
        <dbReference type="ChEBI" id="CHEBI:43474"/>
        <dbReference type="ChEBI" id="CHEBI:53455"/>
        <dbReference type="ChEBI" id="CHEBI:456216"/>
        <dbReference type="EC" id="7.5.2.13"/>
    </reaction>
    <physiologicalReaction direction="left-to-right" evidence="5">
        <dbReference type="Rhea" id="RHEA:29900"/>
    </physiologicalReaction>
</comment>
<dbReference type="EMBL" id="FOFD01000002">
    <property type="protein sequence ID" value="SEQ22626.1"/>
    <property type="molecule type" value="Genomic_DNA"/>
</dbReference>
<comment type="subcellular location">
    <subcellularLocation>
        <location evidence="1">Cell membrane</location>
        <topology evidence="1">Peripheral membrane protein</topology>
    </subcellularLocation>
</comment>
<keyword evidence="3" id="KW-0547">Nucleotide-binding</keyword>
<evidence type="ECO:0000256" key="1">
    <source>
        <dbReference type="ARBA" id="ARBA00004202"/>
    </source>
</evidence>
<evidence type="ECO:0000256" key="5">
    <source>
        <dbReference type="ARBA" id="ARBA00050355"/>
    </source>
</evidence>
<dbReference type="Gene3D" id="2.40.50.140">
    <property type="entry name" value="Nucleic acid-binding proteins"/>
    <property type="match status" value="1"/>
</dbReference>
<dbReference type="SUPFAM" id="SSF52540">
    <property type="entry name" value="P-loop containing nucleoside triphosphate hydrolases"/>
    <property type="match status" value="1"/>
</dbReference>
<evidence type="ECO:0000256" key="3">
    <source>
        <dbReference type="ARBA" id="ARBA00022741"/>
    </source>
</evidence>
<dbReference type="RefSeq" id="WP_090614999.1">
    <property type="nucleotide sequence ID" value="NZ_FOFD01000002.1"/>
</dbReference>
<dbReference type="GO" id="GO:0005524">
    <property type="term" value="F:ATP binding"/>
    <property type="evidence" value="ECO:0007669"/>
    <property type="project" value="UniProtKB-KW"/>
</dbReference>
<comment type="catalytic activity">
    <reaction evidence="6">
        <text>L-arabinose(out) + ATP + H2O = L-arabinose(in) + ADP + phosphate + H(+)</text>
        <dbReference type="Rhea" id="RHEA:30007"/>
        <dbReference type="ChEBI" id="CHEBI:15377"/>
        <dbReference type="ChEBI" id="CHEBI:15378"/>
        <dbReference type="ChEBI" id="CHEBI:17535"/>
        <dbReference type="ChEBI" id="CHEBI:30616"/>
        <dbReference type="ChEBI" id="CHEBI:43474"/>
        <dbReference type="ChEBI" id="CHEBI:456216"/>
        <dbReference type="EC" id="7.5.2.13"/>
    </reaction>
    <physiologicalReaction direction="left-to-right" evidence="6">
        <dbReference type="Rhea" id="RHEA:30008"/>
    </physiologicalReaction>
</comment>
<dbReference type="Proteomes" id="UP000199114">
    <property type="component" value="Unassembled WGS sequence"/>
</dbReference>
<keyword evidence="2" id="KW-0813">Transport</keyword>
<dbReference type="EC" id="7.5.2.13" evidence="10"/>
<keyword evidence="13" id="KW-1185">Reference proteome</keyword>
<dbReference type="Pfam" id="PF00005">
    <property type="entry name" value="ABC_tran"/>
    <property type="match status" value="1"/>
</dbReference>
<dbReference type="InterPro" id="IPR015855">
    <property type="entry name" value="ABC_transpr_MalK-like"/>
</dbReference>
<organism evidence="12 13">
    <name type="scientific">Natrinema salaciae</name>
    <dbReference type="NCBI Taxonomy" id="1186196"/>
    <lineage>
        <taxon>Archaea</taxon>
        <taxon>Methanobacteriati</taxon>
        <taxon>Methanobacteriota</taxon>
        <taxon>Stenosarchaea group</taxon>
        <taxon>Halobacteria</taxon>
        <taxon>Halobacteriales</taxon>
        <taxon>Natrialbaceae</taxon>
        <taxon>Natrinema</taxon>
    </lineage>
</organism>
<dbReference type="PANTHER" id="PTHR43875">
    <property type="entry name" value="MALTODEXTRIN IMPORT ATP-BINDING PROTEIN MSMX"/>
    <property type="match status" value="1"/>
</dbReference>
<dbReference type="PROSITE" id="PS50893">
    <property type="entry name" value="ABC_TRANSPORTER_2"/>
    <property type="match status" value="1"/>
</dbReference>
<comment type="subunit">
    <text evidence="9">The complex is composed of two ATP-binding proteins (XacJ and XacK), two transmembrane proteins (XacH and XacI) and a solute-binding protein (XacG).</text>
</comment>
<dbReference type="Gene3D" id="3.40.50.300">
    <property type="entry name" value="P-loop containing nucleotide triphosphate hydrolases"/>
    <property type="match status" value="1"/>
</dbReference>
<dbReference type="FunFam" id="3.40.50.300:FF:000042">
    <property type="entry name" value="Maltose/maltodextrin ABC transporter, ATP-binding protein"/>
    <property type="match status" value="1"/>
</dbReference>
<evidence type="ECO:0000256" key="9">
    <source>
        <dbReference type="ARBA" id="ARBA00065962"/>
    </source>
</evidence>
<comment type="similarity">
    <text evidence="8">Belongs to the ABC transporter superfamily. Carbohydrate uptake transporter-1 (CUT1) (TC 3.A.1.1) family.</text>
</comment>
<evidence type="ECO:0000256" key="10">
    <source>
        <dbReference type="ARBA" id="ARBA00066315"/>
    </source>
</evidence>
<reference evidence="13" key="1">
    <citation type="submission" date="2016-10" db="EMBL/GenBank/DDBJ databases">
        <authorList>
            <person name="Varghese N."/>
            <person name="Submissions S."/>
        </authorList>
    </citation>
    <scope>NUCLEOTIDE SEQUENCE [LARGE SCALE GENOMIC DNA]</scope>
    <source>
        <strain evidence="13">DSM 25055</strain>
    </source>
</reference>
<dbReference type="SMART" id="SM00382">
    <property type="entry name" value="AAA"/>
    <property type="match status" value="1"/>
</dbReference>
<dbReference type="InterPro" id="IPR003439">
    <property type="entry name" value="ABC_transporter-like_ATP-bd"/>
</dbReference>
<evidence type="ECO:0000256" key="6">
    <source>
        <dbReference type="ARBA" id="ARBA00051890"/>
    </source>
</evidence>
<dbReference type="InterPro" id="IPR008995">
    <property type="entry name" value="Mo/tungstate-bd_C_term_dom"/>
</dbReference>
<dbReference type="InterPro" id="IPR027417">
    <property type="entry name" value="P-loop_NTPase"/>
</dbReference>
<dbReference type="GO" id="GO:0055052">
    <property type="term" value="C:ATP-binding cassette (ABC) transporter complex, substrate-binding subunit-containing"/>
    <property type="evidence" value="ECO:0007669"/>
    <property type="project" value="TreeGrafter"/>
</dbReference>
<dbReference type="InterPro" id="IPR003593">
    <property type="entry name" value="AAA+_ATPase"/>
</dbReference>
<dbReference type="Pfam" id="PF17912">
    <property type="entry name" value="OB_MalK"/>
    <property type="match status" value="1"/>
</dbReference>
<dbReference type="InterPro" id="IPR040582">
    <property type="entry name" value="OB_MalK-like"/>
</dbReference>
<dbReference type="CDD" id="cd03301">
    <property type="entry name" value="ABC_MalK_N"/>
    <property type="match status" value="1"/>
</dbReference>
<keyword evidence="4 12" id="KW-0067">ATP-binding</keyword>
<evidence type="ECO:0000256" key="2">
    <source>
        <dbReference type="ARBA" id="ARBA00022448"/>
    </source>
</evidence>
<gene>
    <name evidence="12" type="ORF">SAMN04489841_1236</name>
</gene>